<protein>
    <submittedName>
        <fullName evidence="1">Uncharacterized protein</fullName>
    </submittedName>
</protein>
<gene>
    <name evidence="1" type="ORF">N7644_16440</name>
</gene>
<proteinExistence type="predicted"/>
<dbReference type="EMBL" id="JAOEEO010000007">
    <property type="protein sequence ID" value="MDH0565255.1"/>
    <property type="molecule type" value="Genomic_DNA"/>
</dbReference>
<accession>A0AA42LFZ6</accession>
<dbReference type="RefSeq" id="WP_279696745.1">
    <property type="nucleotide sequence ID" value="NZ_JAOEEO010000007.1"/>
</dbReference>
<evidence type="ECO:0000313" key="2">
    <source>
        <dbReference type="Proteomes" id="UP001159329"/>
    </source>
</evidence>
<sequence length="207" mass="23665">MNLGQELQVLDQWIEDFPKIGLETLGGEGGPMYILDIVVIGVIKRSLSLATGLRDLVNTKNMTCSRAIVRMQLDTVSRFLAYTYVDDPSGMALAVIGGKPLHKFKCRDGKQLRDGYLIERMSEKHPWVKNIYKYTSGYVHFSEKQVFDSIQSFGNDEERTVKFQISSEDHKFPEANWIEIVQCFNEMLSIVAQLFATYKNELKRAGR</sequence>
<evidence type="ECO:0000313" key="1">
    <source>
        <dbReference type="EMBL" id="MDH0565255.1"/>
    </source>
</evidence>
<organism evidence="1 2">
    <name type="scientific">Acinetobacter courvalinii</name>
    <dbReference type="NCBI Taxonomy" id="280147"/>
    <lineage>
        <taxon>Bacteria</taxon>
        <taxon>Pseudomonadati</taxon>
        <taxon>Pseudomonadota</taxon>
        <taxon>Gammaproteobacteria</taxon>
        <taxon>Moraxellales</taxon>
        <taxon>Moraxellaceae</taxon>
        <taxon>Acinetobacter</taxon>
    </lineage>
</organism>
<comment type="caution">
    <text evidence="1">The sequence shown here is derived from an EMBL/GenBank/DDBJ whole genome shotgun (WGS) entry which is preliminary data.</text>
</comment>
<dbReference type="Proteomes" id="UP001159329">
    <property type="component" value="Unassembled WGS sequence"/>
</dbReference>
<dbReference type="AlphaFoldDB" id="A0AA42LFZ6"/>
<reference evidence="1" key="1">
    <citation type="submission" date="2022-09" db="EMBL/GenBank/DDBJ databases">
        <title>Intensive care unit water sources are persistently colonized with multi-drug resistant bacteria and are the site of extensive horizontal gene transfer of antibiotic resistance genes.</title>
        <authorList>
            <person name="Diorio-Toth L."/>
        </authorList>
    </citation>
    <scope>NUCLEOTIDE SEQUENCE</scope>
    <source>
        <strain evidence="1">GD04005</strain>
    </source>
</reference>
<name>A0AA42LFZ6_9GAMM</name>